<feature type="domain" description="ISXO2-like transposase" evidence="1">
    <location>
        <begin position="138"/>
        <end position="286"/>
    </location>
</feature>
<evidence type="ECO:0000259" key="1">
    <source>
        <dbReference type="SMART" id="SM01126"/>
    </source>
</evidence>
<dbReference type="NCBIfam" id="NF033547">
    <property type="entry name" value="transpos_IS1595"/>
    <property type="match status" value="1"/>
</dbReference>
<accession>A0ABQ4V2Q9</accession>
<reference evidence="2" key="2">
    <citation type="submission" date="2021-08" db="EMBL/GenBank/DDBJ databases">
        <authorList>
            <person name="Tani A."/>
            <person name="Ola A."/>
            <person name="Ogura Y."/>
            <person name="Katsura K."/>
            <person name="Hayashi T."/>
        </authorList>
    </citation>
    <scope>NUCLEOTIDE SEQUENCE</scope>
    <source>
        <strain evidence="2">DSM 14458</strain>
    </source>
</reference>
<reference evidence="2" key="1">
    <citation type="journal article" date="2021" name="Front. Microbiol.">
        <title>Comprehensive Comparative Genomics and Phenotyping of Methylobacterium Species.</title>
        <authorList>
            <person name="Alessa O."/>
            <person name="Ogura Y."/>
            <person name="Fujitani Y."/>
            <person name="Takami H."/>
            <person name="Hayashi T."/>
            <person name="Sahin N."/>
            <person name="Tani A."/>
        </authorList>
    </citation>
    <scope>NUCLEOTIDE SEQUENCE</scope>
    <source>
        <strain evidence="2">DSM 14458</strain>
    </source>
</reference>
<dbReference type="InterPro" id="IPR024445">
    <property type="entry name" value="Tnp_ISXO2-like"/>
</dbReference>
<dbReference type="InterPro" id="IPR024442">
    <property type="entry name" value="Transposase_Zn_ribbon"/>
</dbReference>
<dbReference type="Pfam" id="PF12762">
    <property type="entry name" value="DDE_Tnp_IS1595"/>
    <property type="match status" value="1"/>
</dbReference>
<dbReference type="EMBL" id="BPRE01000035">
    <property type="protein sequence ID" value="GJE78651.1"/>
    <property type="molecule type" value="Genomic_DNA"/>
</dbReference>
<sequence length="321" mass="36213">MCQHFLLSAKARTLSLKAIYKGGEDKAYDTFKRLRWPETDGEPVCPACGCLDHYDISTRRRFKCAGCGKQFSVTSGTIFASRKLSFMDLCAAVAIFVNAVKGLSALQLGRDLSVSYKTAFVLAHKLREALGAEMKGFGLDGEVEIDGAYFGGHVRPENRKEDRKDRRLKEHQTGERRVVIVMRQRGGRTLTFVRKREAEGVALAKEHIAKGAKVYADEATHWDELHATFPDAGRINHSEAYSADGCNTNQAESYFARLRRMISGQHHFVSSAYLYQYAIEAAWKEDHRRLDNGRAFARTIRLAMVSPVSRAWKGYWQRHAA</sequence>
<dbReference type="Pfam" id="PF12760">
    <property type="entry name" value="Zn_ribbon_IS1595"/>
    <property type="match status" value="1"/>
</dbReference>
<protein>
    <submittedName>
        <fullName evidence="2">IS1595 family transposase ISRpa4</fullName>
    </submittedName>
</protein>
<comment type="caution">
    <text evidence="2">The sequence shown here is derived from an EMBL/GenBank/DDBJ whole genome shotgun (WGS) entry which is preliminary data.</text>
</comment>
<name>A0ABQ4V2Q9_9HYPH</name>
<evidence type="ECO:0000313" key="2">
    <source>
        <dbReference type="EMBL" id="GJE78651.1"/>
    </source>
</evidence>
<dbReference type="SMART" id="SM01126">
    <property type="entry name" value="DDE_Tnp_IS1595"/>
    <property type="match status" value="1"/>
</dbReference>
<keyword evidence="3" id="KW-1185">Reference proteome</keyword>
<dbReference type="Proteomes" id="UP001055093">
    <property type="component" value="Unassembled WGS sequence"/>
</dbReference>
<organism evidence="2 3">
    <name type="scientific">Methylorubrum suomiense</name>
    <dbReference type="NCBI Taxonomy" id="144191"/>
    <lineage>
        <taxon>Bacteria</taxon>
        <taxon>Pseudomonadati</taxon>
        <taxon>Pseudomonadota</taxon>
        <taxon>Alphaproteobacteria</taxon>
        <taxon>Hyphomicrobiales</taxon>
        <taxon>Methylobacteriaceae</taxon>
        <taxon>Methylorubrum</taxon>
    </lineage>
</organism>
<proteinExistence type="predicted"/>
<dbReference type="RefSeq" id="WP_238308950.1">
    <property type="nucleotide sequence ID" value="NZ_BPRE01000035.1"/>
</dbReference>
<evidence type="ECO:0000313" key="3">
    <source>
        <dbReference type="Proteomes" id="UP001055093"/>
    </source>
</evidence>
<gene>
    <name evidence="2" type="ORF">BGCPKDLD_5273</name>
</gene>